<name>A0ABR8Y8C4_9BACT</name>
<comment type="caution">
    <text evidence="2">The sequence shown here is derived from an EMBL/GenBank/DDBJ whole genome shotgun (WGS) entry which is preliminary data.</text>
</comment>
<proteinExistence type="predicted"/>
<sequence length="74" mass="8972">MIWDEFLRHFRFCDEEDSGLSDEEQERKGPKNRPKHTRKRIHQAKKNFLEKFKTASYIGEQNWFAKIPQCIDST</sequence>
<feature type="compositionally biased region" description="Basic residues" evidence="1">
    <location>
        <begin position="30"/>
        <end position="40"/>
    </location>
</feature>
<reference evidence="2 3" key="1">
    <citation type="submission" date="2020-08" db="EMBL/GenBank/DDBJ databases">
        <title>A Genomic Blueprint of the Chicken Gut Microbiome.</title>
        <authorList>
            <person name="Gilroy R."/>
            <person name="Ravi A."/>
            <person name="Getino M."/>
            <person name="Pursley I."/>
            <person name="Horton D.L."/>
            <person name="Alikhan N.-F."/>
            <person name="Baker D."/>
            <person name="Gharbi K."/>
            <person name="Hall N."/>
            <person name="Watson M."/>
            <person name="Adriaenssens E.M."/>
            <person name="Foster-Nyarko E."/>
            <person name="Jarju S."/>
            <person name="Secka A."/>
            <person name="Antonio M."/>
            <person name="Oren A."/>
            <person name="Chaudhuri R."/>
            <person name="La Ragione R.M."/>
            <person name="Hildebrand F."/>
            <person name="Pallen M.J."/>
        </authorList>
    </citation>
    <scope>NUCLEOTIDE SEQUENCE [LARGE SCALE GENOMIC DNA]</scope>
    <source>
        <strain evidence="2 3">Sa1CVN1</strain>
    </source>
</reference>
<gene>
    <name evidence="2" type="ORF">H9625_08455</name>
</gene>
<keyword evidence="3" id="KW-1185">Reference proteome</keyword>
<dbReference type="EMBL" id="JACSPP010000021">
    <property type="protein sequence ID" value="MBD8040465.1"/>
    <property type="molecule type" value="Genomic_DNA"/>
</dbReference>
<evidence type="ECO:0000256" key="1">
    <source>
        <dbReference type="SAM" id="MobiDB-lite"/>
    </source>
</evidence>
<organism evidence="2 3">
    <name type="scientific">Phocaeicola intestinalis</name>
    <dbReference type="NCBI Taxonomy" id="2762212"/>
    <lineage>
        <taxon>Bacteria</taxon>
        <taxon>Pseudomonadati</taxon>
        <taxon>Bacteroidota</taxon>
        <taxon>Bacteroidia</taxon>
        <taxon>Bacteroidales</taxon>
        <taxon>Bacteroidaceae</taxon>
        <taxon>Phocaeicola</taxon>
    </lineage>
</organism>
<feature type="region of interest" description="Disordered" evidence="1">
    <location>
        <begin position="17"/>
        <end position="40"/>
    </location>
</feature>
<protein>
    <recommendedName>
        <fullName evidence="4">Transposase</fullName>
    </recommendedName>
</protein>
<evidence type="ECO:0000313" key="3">
    <source>
        <dbReference type="Proteomes" id="UP000620874"/>
    </source>
</evidence>
<evidence type="ECO:0000313" key="2">
    <source>
        <dbReference type="EMBL" id="MBD8040465.1"/>
    </source>
</evidence>
<evidence type="ECO:0008006" key="4">
    <source>
        <dbReference type="Google" id="ProtNLM"/>
    </source>
</evidence>
<dbReference type="RefSeq" id="WP_191763894.1">
    <property type="nucleotide sequence ID" value="NZ_JACSPP010000021.1"/>
</dbReference>
<dbReference type="Proteomes" id="UP000620874">
    <property type="component" value="Unassembled WGS sequence"/>
</dbReference>
<accession>A0ABR8Y8C4</accession>